<reference evidence="1 2" key="1">
    <citation type="journal article" date="2009" name="Appl. Environ. Microbiol.">
        <title>Three genomes from the phylum Acidobacteria provide insight into the lifestyles of these microorganisms in soils.</title>
        <authorList>
            <person name="Ward N.L."/>
            <person name="Challacombe J.F."/>
            <person name="Janssen P.H."/>
            <person name="Henrissat B."/>
            <person name="Coutinho P.M."/>
            <person name="Wu M."/>
            <person name="Xie G."/>
            <person name="Haft D.H."/>
            <person name="Sait M."/>
            <person name="Badger J."/>
            <person name="Barabote R.D."/>
            <person name="Bradley B."/>
            <person name="Brettin T.S."/>
            <person name="Brinkac L.M."/>
            <person name="Bruce D."/>
            <person name="Creasy T."/>
            <person name="Daugherty S.C."/>
            <person name="Davidsen T.M."/>
            <person name="DeBoy R.T."/>
            <person name="Detter J.C."/>
            <person name="Dodson R.J."/>
            <person name="Durkin A.S."/>
            <person name="Ganapathy A."/>
            <person name="Gwinn-Giglio M."/>
            <person name="Han C.S."/>
            <person name="Khouri H."/>
            <person name="Kiss H."/>
            <person name="Kothari S.P."/>
            <person name="Madupu R."/>
            <person name="Nelson K.E."/>
            <person name="Nelson W.C."/>
            <person name="Paulsen I."/>
            <person name="Penn K."/>
            <person name="Ren Q."/>
            <person name="Rosovitz M.J."/>
            <person name="Selengut J.D."/>
            <person name="Shrivastava S."/>
            <person name="Sullivan S.A."/>
            <person name="Tapia R."/>
            <person name="Thompson L.S."/>
            <person name="Watkins K.L."/>
            <person name="Yang Q."/>
            <person name="Yu C."/>
            <person name="Zafar N."/>
            <person name="Zhou L."/>
            <person name="Kuske C.R."/>
        </authorList>
    </citation>
    <scope>NUCLEOTIDE SEQUENCE [LARGE SCALE GENOMIC DNA]</scope>
    <source>
        <strain evidence="1 2">Ellin345</strain>
    </source>
</reference>
<dbReference type="Gene3D" id="2.30.130.30">
    <property type="entry name" value="Hypothetical protein"/>
    <property type="match status" value="1"/>
</dbReference>
<dbReference type="Proteomes" id="UP000002432">
    <property type="component" value="Chromosome"/>
</dbReference>
<dbReference type="STRING" id="204669.Acid345_3177"/>
<dbReference type="HOGENOM" id="CLU_051256_2_2_0"/>
<protein>
    <recommendedName>
        <fullName evidence="3">ASCH domain-containing protein</fullName>
    </recommendedName>
</protein>
<dbReference type="InterPro" id="IPR015947">
    <property type="entry name" value="PUA-like_sf"/>
</dbReference>
<evidence type="ECO:0008006" key="3">
    <source>
        <dbReference type="Google" id="ProtNLM"/>
    </source>
</evidence>
<accession>Q1ILS2</accession>
<dbReference type="EnsemblBacteria" id="ABF42178">
    <property type="protein sequence ID" value="ABF42178"/>
    <property type="gene ID" value="Acid345_3177"/>
</dbReference>
<name>Q1ILS2_KORVE</name>
<evidence type="ECO:0000313" key="1">
    <source>
        <dbReference type="EMBL" id="ABF42178.1"/>
    </source>
</evidence>
<proteinExistence type="predicted"/>
<evidence type="ECO:0000313" key="2">
    <source>
        <dbReference type="Proteomes" id="UP000002432"/>
    </source>
</evidence>
<dbReference type="AlphaFoldDB" id="Q1ILS2"/>
<dbReference type="EMBL" id="CP000360">
    <property type="protein sequence ID" value="ABF42178.1"/>
    <property type="molecule type" value="Genomic_DNA"/>
</dbReference>
<dbReference type="RefSeq" id="WP_011523977.1">
    <property type="nucleotide sequence ID" value="NC_008009.1"/>
</dbReference>
<dbReference type="CDD" id="cd06554">
    <property type="entry name" value="ASCH_ASC-1_like"/>
    <property type="match status" value="1"/>
</dbReference>
<sequence>MKALSIRCPWWWFILHGGKDIENRDWYCSYRGPVLIHASKWHEPHEAWADLQGAMAMMRRSGRMLLADVTLADMKRYGGHVIGQAEIADCVRKSDSPWFVGECGIVLRDVHPITPFPFKGALGLFDIPHSDGGAPVQTSAQESLFG</sequence>
<dbReference type="SUPFAM" id="SSF88697">
    <property type="entry name" value="PUA domain-like"/>
    <property type="match status" value="1"/>
</dbReference>
<gene>
    <name evidence="1" type="ordered locus">Acid345_3177</name>
</gene>
<keyword evidence="2" id="KW-1185">Reference proteome</keyword>
<organism evidence="1 2">
    <name type="scientific">Koribacter versatilis (strain Ellin345)</name>
    <dbReference type="NCBI Taxonomy" id="204669"/>
    <lineage>
        <taxon>Bacteria</taxon>
        <taxon>Pseudomonadati</taxon>
        <taxon>Acidobacteriota</taxon>
        <taxon>Terriglobia</taxon>
        <taxon>Terriglobales</taxon>
        <taxon>Candidatus Korobacteraceae</taxon>
        <taxon>Candidatus Korobacter</taxon>
    </lineage>
</organism>
<dbReference type="KEGG" id="aba:Acid345_3177"/>
<dbReference type="OrthoDB" id="359066at2"/>